<dbReference type="AlphaFoldDB" id="A0A4R5DPC4"/>
<dbReference type="RefSeq" id="WP_131957725.1">
    <property type="nucleotide sequence ID" value="NZ_SMFL01000003.1"/>
</dbReference>
<dbReference type="Gene3D" id="3.90.1570.10">
    <property type="entry name" value="tt1808, chain A"/>
    <property type="match status" value="1"/>
</dbReference>
<accession>A0A4R5DPC4</accession>
<evidence type="ECO:0000313" key="2">
    <source>
        <dbReference type="Proteomes" id="UP000294850"/>
    </source>
</evidence>
<organism evidence="1 2">
    <name type="scientific">Dyadobacter psychrotolerans</name>
    <dbReference type="NCBI Taxonomy" id="2541721"/>
    <lineage>
        <taxon>Bacteria</taxon>
        <taxon>Pseudomonadati</taxon>
        <taxon>Bacteroidota</taxon>
        <taxon>Cytophagia</taxon>
        <taxon>Cytophagales</taxon>
        <taxon>Spirosomataceae</taxon>
        <taxon>Dyadobacter</taxon>
    </lineage>
</organism>
<sequence>MISSTEVIPAMLVFEEMDGKPLYYKGYRQVLDNKKSLEDILGSSFIQALIVSIVGSYIKGLLKGKDYWVISNEAGLHLSPGNNLANDIAVFDKALIKDVFSESYANVPPKIAVEVDSKIEAEHIANPTDYVFLKSDKLIEFGTERVIWILTGSRKILVTDQSRKWTIHEWHEFIPLFDGLEICLNDLLKEEGVI</sequence>
<keyword evidence="2" id="KW-1185">Reference proteome</keyword>
<reference evidence="1 2" key="1">
    <citation type="submission" date="2019-03" db="EMBL/GenBank/DDBJ databases">
        <title>Dyadobacter AR-3-6 sp. nov., isolated from arctic soil.</title>
        <authorList>
            <person name="Chaudhary D.K."/>
        </authorList>
    </citation>
    <scope>NUCLEOTIDE SEQUENCE [LARGE SCALE GENOMIC DNA]</scope>
    <source>
        <strain evidence="1 2">AR-3-6</strain>
    </source>
</reference>
<dbReference type="EMBL" id="SMFL01000003">
    <property type="protein sequence ID" value="TDE16192.1"/>
    <property type="molecule type" value="Genomic_DNA"/>
</dbReference>
<comment type="caution">
    <text evidence="1">The sequence shown here is derived from an EMBL/GenBank/DDBJ whole genome shotgun (WGS) entry which is preliminary data.</text>
</comment>
<dbReference type="OrthoDB" id="942191at2"/>
<evidence type="ECO:0000313" key="1">
    <source>
        <dbReference type="EMBL" id="TDE16192.1"/>
    </source>
</evidence>
<dbReference type="Proteomes" id="UP000294850">
    <property type="component" value="Unassembled WGS sequence"/>
</dbReference>
<proteinExistence type="predicted"/>
<dbReference type="InterPro" id="IPR012296">
    <property type="entry name" value="Nuclease_put_TT1808"/>
</dbReference>
<name>A0A4R5DPC4_9BACT</name>
<gene>
    <name evidence="1" type="ORF">E0F88_08025</name>
</gene>
<protein>
    <recommendedName>
        <fullName evidence="3">Uma2 family endonuclease</fullName>
    </recommendedName>
</protein>
<evidence type="ECO:0008006" key="3">
    <source>
        <dbReference type="Google" id="ProtNLM"/>
    </source>
</evidence>